<dbReference type="Pfam" id="PF13391">
    <property type="entry name" value="HNH_2"/>
    <property type="match status" value="1"/>
</dbReference>
<feature type="domain" description="HNH nuclease" evidence="1">
    <location>
        <begin position="295"/>
        <end position="346"/>
    </location>
</feature>
<evidence type="ECO:0000259" key="1">
    <source>
        <dbReference type="Pfam" id="PF13391"/>
    </source>
</evidence>
<keyword evidence="3" id="KW-1185">Reference proteome</keyword>
<dbReference type="RefSeq" id="WP_160681442.1">
    <property type="nucleotide sequence ID" value="NZ_WTYW01000001.1"/>
</dbReference>
<sequence>MASSQADQYYLDRPTPCRRNCDQGSLWMALFIAKPILWNRNGYQEPSGVRATSGYPKKNGFGHEEWNNAPALRYKEDGVDWRIFHTEGVGNAPVAEEAGRTILFLYASHDGVQELVGIAANATCLIDNSKERKRLTRKLDIARLGDEAWAIPSVRACHGGKRERFDKVWKRDLEWIPNWRCPADSFLWLDRPARINPHAVRGTSKLLTMFNSFTELNDAQALRIMISVPEADRSPMWHRIRSTILAVDEGIISGDIKTIEKRKDVGPTTKKRLIDSRLGQGRFRRDVERKWDGRCAVTGCGVSEVLRASHILAWCDSDDHEKLDGNNGLLLRADIDALFDRGLISFADTGDMLIADRLSPADRRLLGVPQPLRQRPSVSQRGYLARHRQDWGF</sequence>
<protein>
    <submittedName>
        <fullName evidence="2">HNH endonuclease</fullName>
    </submittedName>
</protein>
<dbReference type="Proteomes" id="UP000433104">
    <property type="component" value="Unassembled WGS sequence"/>
</dbReference>
<keyword evidence="2" id="KW-0378">Hydrolase</keyword>
<gene>
    <name evidence="2" type="ORF">GRI38_02735</name>
</gene>
<comment type="caution">
    <text evidence="2">The sequence shown here is derived from an EMBL/GenBank/DDBJ whole genome shotgun (WGS) entry which is preliminary data.</text>
</comment>
<dbReference type="GO" id="GO:0004519">
    <property type="term" value="F:endonuclease activity"/>
    <property type="evidence" value="ECO:0007669"/>
    <property type="project" value="UniProtKB-KW"/>
</dbReference>
<reference evidence="2 3" key="1">
    <citation type="submission" date="2019-12" db="EMBL/GenBank/DDBJ databases">
        <title>Genomic-based taxomic classification of the family Erythrobacteraceae.</title>
        <authorList>
            <person name="Xu L."/>
        </authorList>
    </citation>
    <scope>NUCLEOTIDE SEQUENCE [LARGE SCALE GENOMIC DNA]</scope>
    <source>
        <strain evidence="2 3">MCCC 1A09962</strain>
    </source>
</reference>
<dbReference type="AlphaFoldDB" id="A0A844ZCQ1"/>
<organism evidence="2 3">
    <name type="scientific">Parapontixanthobacter aurantiacus</name>
    <dbReference type="NCBI Taxonomy" id="1463599"/>
    <lineage>
        <taxon>Bacteria</taxon>
        <taxon>Pseudomonadati</taxon>
        <taxon>Pseudomonadota</taxon>
        <taxon>Alphaproteobacteria</taxon>
        <taxon>Sphingomonadales</taxon>
        <taxon>Erythrobacteraceae</taxon>
        <taxon>Parapontixanthobacter</taxon>
    </lineage>
</organism>
<evidence type="ECO:0000313" key="2">
    <source>
        <dbReference type="EMBL" id="MXO84946.1"/>
    </source>
</evidence>
<dbReference type="OrthoDB" id="7181882at2"/>
<accession>A0A844ZCQ1</accession>
<keyword evidence="2" id="KW-0540">Nuclease</keyword>
<evidence type="ECO:0000313" key="3">
    <source>
        <dbReference type="Proteomes" id="UP000433104"/>
    </source>
</evidence>
<dbReference type="EMBL" id="WTYW01000001">
    <property type="protein sequence ID" value="MXO84946.1"/>
    <property type="molecule type" value="Genomic_DNA"/>
</dbReference>
<proteinExistence type="predicted"/>
<dbReference type="InterPro" id="IPR003615">
    <property type="entry name" value="HNH_nuc"/>
</dbReference>
<keyword evidence="2" id="KW-0255">Endonuclease</keyword>
<name>A0A844ZCQ1_9SPHN</name>